<keyword evidence="2" id="KW-0479">Metal-binding</keyword>
<dbReference type="PROSITE" id="PS50157">
    <property type="entry name" value="ZINC_FINGER_C2H2_2"/>
    <property type="match status" value="1"/>
</dbReference>
<accession>A0A183UQK1</accession>
<dbReference type="InterPro" id="IPR050888">
    <property type="entry name" value="ZnF_C2H2-type_TF"/>
</dbReference>
<evidence type="ECO:0000256" key="1">
    <source>
        <dbReference type="ARBA" id="ARBA00004123"/>
    </source>
</evidence>
<dbReference type="EMBL" id="UYWY01020612">
    <property type="protein sequence ID" value="VDM42092.1"/>
    <property type="molecule type" value="Genomic_DNA"/>
</dbReference>
<feature type="region of interest" description="Disordered" evidence="8">
    <location>
        <begin position="937"/>
        <end position="960"/>
    </location>
</feature>
<reference evidence="10 11" key="2">
    <citation type="submission" date="2018-11" db="EMBL/GenBank/DDBJ databases">
        <authorList>
            <consortium name="Pathogen Informatics"/>
        </authorList>
    </citation>
    <scope>NUCLEOTIDE SEQUENCE [LARGE SCALE GENOMIC DNA]</scope>
</reference>
<evidence type="ECO:0000256" key="7">
    <source>
        <dbReference type="PROSITE-ProRule" id="PRU00042"/>
    </source>
</evidence>
<keyword evidence="3" id="KW-0677">Repeat</keyword>
<evidence type="ECO:0000256" key="2">
    <source>
        <dbReference type="ARBA" id="ARBA00022723"/>
    </source>
</evidence>
<evidence type="ECO:0000313" key="10">
    <source>
        <dbReference type="EMBL" id="VDM42092.1"/>
    </source>
</evidence>
<dbReference type="InterPro" id="IPR013087">
    <property type="entry name" value="Znf_C2H2_type"/>
</dbReference>
<dbReference type="WBParaSite" id="TCNE_0001077101-mRNA-1">
    <property type="protein sequence ID" value="TCNE_0001077101-mRNA-1"/>
    <property type="gene ID" value="TCNE_0001077101"/>
</dbReference>
<feature type="domain" description="C2H2-type" evidence="9">
    <location>
        <begin position="582"/>
        <end position="609"/>
    </location>
</feature>
<name>A0A183UQK1_TOXCA</name>
<keyword evidence="4 7" id="KW-0863">Zinc-finger</keyword>
<evidence type="ECO:0000256" key="6">
    <source>
        <dbReference type="ARBA" id="ARBA00023242"/>
    </source>
</evidence>
<evidence type="ECO:0000313" key="12">
    <source>
        <dbReference type="WBParaSite" id="TCNE_0001077101-mRNA-1"/>
    </source>
</evidence>
<protein>
    <submittedName>
        <fullName evidence="12">C2H2-type domain-containing protein</fullName>
    </submittedName>
</protein>
<reference evidence="12" key="1">
    <citation type="submission" date="2016-06" db="UniProtKB">
        <authorList>
            <consortium name="WormBaseParasite"/>
        </authorList>
    </citation>
    <scope>IDENTIFICATION</scope>
</reference>
<gene>
    <name evidence="10" type="ORF">TCNE_LOCUS10771</name>
</gene>
<keyword evidence="11" id="KW-1185">Reference proteome</keyword>
<proteinExistence type="predicted"/>
<keyword evidence="5" id="KW-0862">Zinc</keyword>
<evidence type="ECO:0000256" key="4">
    <source>
        <dbReference type="ARBA" id="ARBA00022771"/>
    </source>
</evidence>
<evidence type="ECO:0000313" key="11">
    <source>
        <dbReference type="Proteomes" id="UP000050794"/>
    </source>
</evidence>
<comment type="subcellular location">
    <subcellularLocation>
        <location evidence="1">Nucleus</location>
    </subcellularLocation>
</comment>
<evidence type="ECO:0000256" key="5">
    <source>
        <dbReference type="ARBA" id="ARBA00022833"/>
    </source>
</evidence>
<dbReference type="PANTHER" id="PTHR24406">
    <property type="entry name" value="TRANSCRIPTIONAL REPRESSOR CTCFL-RELATED"/>
    <property type="match status" value="1"/>
</dbReference>
<dbReference type="Proteomes" id="UP000050794">
    <property type="component" value="Unassembled WGS sequence"/>
</dbReference>
<sequence length="1334" mass="149340">MDETIVFAPPRNGVMLCMKVCVLTFIDNTYRRIDLRTFSIEVIGKRSGYKHAYKHVDAKSSNFRSDQAAMGRVRSRSDAQKSARKRICGVGGAKSRKYHAISGVLVEIETAVISGCLRVIIANTRIQVAVAGFFVDSLQVNYNVKHLTNVVFEKAAEQLAQRVSQRSKASKKRSAASGSASSSHLKRKYAGASVNFDEVCSYDRVTANAERGVAIKRLDVDENLPTASGGFRMLMRLCSHSILELIRTKIGEENARSAELNNGSEQTAQILRYAWTRLSVRERTRWELMARIEAKKLANLVADVKNIATKVRSFTFVAAGKKWERKSSEAKEVEDAVLAISSEASIDEDGGSTSAATSGNMEVQFQLEGKSDEIVAEEMVRDLPSMPPCEFRFCSANAIDAHELNNKLNLGIFRCPICPEKKSIVGAPAFQIHLIEDHHTLQLYGCHLCFEAFHSLDGLRRHPCQEFAAYTIGLLTADKKFELKQAMHTLVCAECNLQIPLPSGRQDANARKLVNCMKAHSCKRVVSCLVFFAEVPIGVEHVTVRGLEIKHSIPTSCAVCHERFMTVFDIEKHGADHAQPKLKCPLCPRFFFTQLFYRDHLASHLGEQWSMAPIVESSTLVPPAWMSHGSTKMGSLLTRVRGPYFALPSSISLSEEVSDNEDIVVARDVLKKKRVEEEIAEEKAKKGSEKENGRKRKAQKRSLDERCIYCKQRVQLLPEGARSDLCSCARENWLGHSPLQDQLRMAKGEDEVRLLMHSLSQKFSRTGYLYVGSSVAVHDTIKGGILMDTADNVFSVYFCVKCNALLLGKQNTLRHLRICLQKDVETPDPEKSFDLNDKDIVFRLTHPLSAPNTRVWCPKCAATCCSIMSLRRHLAVDHGVFAPFNPPEGCKEIGIIEWTGVVRKLPTLAETTNIKLGLTKDGDFKLGPVNNRSLLSQTATRSGFTSEESSTSTQQPGPSAVWAVPSPRVVASSSPVVVHIPSSSLVVLRKVFMFAVVNERTILHDSNNVVNPQTQLITAKRKECLVCKVELDSFQETARHLVNNHFHFCEMCGVAFSEKAPLEAHKMVCNSWPHQCADGEYLPFCGICNFTLSNPKRYFYHIANFHFDRFYFDQATRMLMPTLMWKKLSFSEASRKKGVASATVIVPTSSASQTRPRELAQLAVDSSNVASIVPVNEAELPRCFLCEKVFGTNKTLREHLAEHEEQWTDCPVCHNNNFMNFPVASHEELLKHVVAKHMHRSDSAQSCTVIGPSFKEVTMICSLCCTCVKCDSLDAISVRRTEEQMFRHIVYSCNGVSTCFVCNNGRTIRPDDLKKHRIKTHINIYERFDLFCFH</sequence>
<keyword evidence="6" id="KW-0539">Nucleus</keyword>
<feature type="compositionally biased region" description="Low complexity" evidence="8">
    <location>
        <begin position="945"/>
        <end position="960"/>
    </location>
</feature>
<organism evidence="11 12">
    <name type="scientific">Toxocara canis</name>
    <name type="common">Canine roundworm</name>
    <dbReference type="NCBI Taxonomy" id="6265"/>
    <lineage>
        <taxon>Eukaryota</taxon>
        <taxon>Metazoa</taxon>
        <taxon>Ecdysozoa</taxon>
        <taxon>Nematoda</taxon>
        <taxon>Chromadorea</taxon>
        <taxon>Rhabditida</taxon>
        <taxon>Spirurina</taxon>
        <taxon>Ascaridomorpha</taxon>
        <taxon>Ascaridoidea</taxon>
        <taxon>Toxocaridae</taxon>
        <taxon>Toxocara</taxon>
    </lineage>
</organism>
<dbReference type="SMART" id="SM00355">
    <property type="entry name" value="ZnF_C2H2"/>
    <property type="match status" value="10"/>
</dbReference>
<evidence type="ECO:0000259" key="9">
    <source>
        <dbReference type="PROSITE" id="PS50157"/>
    </source>
</evidence>
<dbReference type="GO" id="GO:0005634">
    <property type="term" value="C:nucleus"/>
    <property type="evidence" value="ECO:0007669"/>
    <property type="project" value="UniProtKB-SubCell"/>
</dbReference>
<dbReference type="PROSITE" id="PS00028">
    <property type="entry name" value="ZINC_FINGER_C2H2_1"/>
    <property type="match status" value="3"/>
</dbReference>
<evidence type="ECO:0000256" key="3">
    <source>
        <dbReference type="ARBA" id="ARBA00022737"/>
    </source>
</evidence>
<dbReference type="GO" id="GO:0008270">
    <property type="term" value="F:zinc ion binding"/>
    <property type="evidence" value="ECO:0007669"/>
    <property type="project" value="UniProtKB-KW"/>
</dbReference>
<evidence type="ECO:0000256" key="8">
    <source>
        <dbReference type="SAM" id="MobiDB-lite"/>
    </source>
</evidence>